<evidence type="ECO:0000313" key="5">
    <source>
        <dbReference type="EMBL" id="CAB4990340.1"/>
    </source>
</evidence>
<dbReference type="CDD" id="cd03260">
    <property type="entry name" value="ABC_PstB_phosphate_transporter"/>
    <property type="match status" value="1"/>
</dbReference>
<dbReference type="PROSITE" id="PS00211">
    <property type="entry name" value="ABC_TRANSPORTER_1"/>
    <property type="match status" value="1"/>
</dbReference>
<keyword evidence="3" id="KW-0067">ATP-binding</keyword>
<dbReference type="InterPro" id="IPR003593">
    <property type="entry name" value="AAA+_ATPase"/>
</dbReference>
<gene>
    <name evidence="5" type="ORF">UFOPK3897_01695</name>
</gene>
<dbReference type="PROSITE" id="PS50893">
    <property type="entry name" value="ABC_TRANSPORTER_2"/>
    <property type="match status" value="1"/>
</dbReference>
<evidence type="ECO:0000256" key="2">
    <source>
        <dbReference type="ARBA" id="ARBA00022741"/>
    </source>
</evidence>
<accession>A0A6J7NA63</accession>
<name>A0A6J7NA63_9ZZZZ</name>
<dbReference type="InterPro" id="IPR003439">
    <property type="entry name" value="ABC_transporter-like_ATP-bd"/>
</dbReference>
<dbReference type="GO" id="GO:0016020">
    <property type="term" value="C:membrane"/>
    <property type="evidence" value="ECO:0007669"/>
    <property type="project" value="InterPro"/>
</dbReference>
<feature type="domain" description="ABC transporter" evidence="4">
    <location>
        <begin position="3"/>
        <end position="228"/>
    </location>
</feature>
<dbReference type="EMBL" id="CAFBOF010000074">
    <property type="protein sequence ID" value="CAB4990340.1"/>
    <property type="molecule type" value="Genomic_DNA"/>
</dbReference>
<dbReference type="GO" id="GO:0005524">
    <property type="term" value="F:ATP binding"/>
    <property type="evidence" value="ECO:0007669"/>
    <property type="project" value="UniProtKB-KW"/>
</dbReference>
<organism evidence="5">
    <name type="scientific">freshwater metagenome</name>
    <dbReference type="NCBI Taxonomy" id="449393"/>
    <lineage>
        <taxon>unclassified sequences</taxon>
        <taxon>metagenomes</taxon>
        <taxon>ecological metagenomes</taxon>
    </lineage>
</organism>
<dbReference type="SUPFAM" id="SSF52540">
    <property type="entry name" value="P-loop containing nucleoside triphosphate hydrolases"/>
    <property type="match status" value="1"/>
</dbReference>
<dbReference type="GO" id="GO:0016887">
    <property type="term" value="F:ATP hydrolysis activity"/>
    <property type="evidence" value="ECO:0007669"/>
    <property type="project" value="InterPro"/>
</dbReference>
<dbReference type="GO" id="GO:0005315">
    <property type="term" value="F:phosphate transmembrane transporter activity"/>
    <property type="evidence" value="ECO:0007669"/>
    <property type="project" value="InterPro"/>
</dbReference>
<dbReference type="AlphaFoldDB" id="A0A6J7NA63"/>
<evidence type="ECO:0000256" key="1">
    <source>
        <dbReference type="ARBA" id="ARBA00022448"/>
    </source>
</evidence>
<evidence type="ECO:0000259" key="4">
    <source>
        <dbReference type="PROSITE" id="PS50893"/>
    </source>
</evidence>
<reference evidence="5" key="1">
    <citation type="submission" date="2020-05" db="EMBL/GenBank/DDBJ databases">
        <authorList>
            <person name="Chiriac C."/>
            <person name="Salcher M."/>
            <person name="Ghai R."/>
            <person name="Kavagutti S V."/>
        </authorList>
    </citation>
    <scope>NUCLEOTIDE SEQUENCE</scope>
</reference>
<dbReference type="GO" id="GO:0035435">
    <property type="term" value="P:phosphate ion transmembrane transport"/>
    <property type="evidence" value="ECO:0007669"/>
    <property type="project" value="InterPro"/>
</dbReference>
<keyword evidence="2" id="KW-0547">Nucleotide-binding</keyword>
<dbReference type="InterPro" id="IPR017871">
    <property type="entry name" value="ABC_transporter-like_CS"/>
</dbReference>
<dbReference type="InterPro" id="IPR005670">
    <property type="entry name" value="PstB-like"/>
</dbReference>
<dbReference type="SMART" id="SM00382">
    <property type="entry name" value="AAA"/>
    <property type="match status" value="1"/>
</dbReference>
<sequence>MLLTFDQVSLRGDQSHRLANATGEIPDRGITALVGPSGAGKSTLLRLANRLEVPDSGTVQFRGHDINTLDPLALRRRVAMVFQRPTPFPGSVMENLCVGDPELNETQAVTLLERVGLAADLLTRDALLLSGGEAQRVCLARALATNPEVVLMDEPTSSLDPAARTDLEKLARSLANSGIPIVWVTHDIAQMQRIADYVLVMIDGAIAHSANATDLEANSSLPVRDFLAGKKL</sequence>
<dbReference type="PANTHER" id="PTHR43423:SF1">
    <property type="entry name" value="ABC TRANSPORTER I FAMILY MEMBER 17"/>
    <property type="match status" value="1"/>
</dbReference>
<dbReference type="PANTHER" id="PTHR43423">
    <property type="entry name" value="ABC TRANSPORTER I FAMILY MEMBER 17"/>
    <property type="match status" value="1"/>
</dbReference>
<proteinExistence type="predicted"/>
<evidence type="ECO:0000256" key="3">
    <source>
        <dbReference type="ARBA" id="ARBA00022840"/>
    </source>
</evidence>
<dbReference type="Gene3D" id="3.40.50.300">
    <property type="entry name" value="P-loop containing nucleotide triphosphate hydrolases"/>
    <property type="match status" value="1"/>
</dbReference>
<keyword evidence="1" id="KW-0813">Transport</keyword>
<protein>
    <submittedName>
        <fullName evidence="5">Unannotated protein</fullName>
    </submittedName>
</protein>
<dbReference type="Pfam" id="PF00005">
    <property type="entry name" value="ABC_tran"/>
    <property type="match status" value="1"/>
</dbReference>
<dbReference type="InterPro" id="IPR027417">
    <property type="entry name" value="P-loop_NTPase"/>
</dbReference>